<gene>
    <name evidence="10" type="ORF">ENS59_10115</name>
</gene>
<feature type="transmembrane region" description="Helical" evidence="8">
    <location>
        <begin position="416"/>
        <end position="440"/>
    </location>
</feature>
<dbReference type="Pfam" id="PF00361">
    <property type="entry name" value="Proton_antipo_M"/>
    <property type="match status" value="1"/>
</dbReference>
<reference evidence="10" key="1">
    <citation type="journal article" date="2020" name="mSystems">
        <title>Genome- and Community-Level Interaction Insights into Carbon Utilization and Element Cycling Functions of Hydrothermarchaeota in Hydrothermal Sediment.</title>
        <authorList>
            <person name="Zhou Z."/>
            <person name="Liu Y."/>
            <person name="Xu W."/>
            <person name="Pan J."/>
            <person name="Luo Z.H."/>
            <person name="Li M."/>
        </authorList>
    </citation>
    <scope>NUCLEOTIDE SEQUENCE [LARGE SCALE GENOMIC DNA]</scope>
    <source>
        <strain evidence="10">SpSt-503</strain>
    </source>
</reference>
<comment type="similarity">
    <text evidence="2">Belongs to the CPA3 antiporters (TC 2.A.63) subunit D family.</text>
</comment>
<sequence>MKSETLILVQILLPLVGAVLFFIAKLMKNQNLRRIVEVAGGIVGLFLPLVILMLLYPMVNKSSIRFFVGNQNPLIGIALHFDGMSWLLSIMGFISASIAWLYSRTAGPKSQEFSALFLIQTFALTATASSADLFNLFVCFEILGIASYALTAFSGKGRAYMAAFSYMAVSSTAMAIFLLGVFGIYRITGSLSYDGIARYITEVYSEGQIVGIGLSLVCIVVATAVRVAILPVYGWLPEAHASAPHAISAVLSGVLIKVPLFALGRFLFLLMSNVSAIDIIFKEVLDVLKFSGTLTALVAVIFALSQKEAKRLLAYHSVSQIGYVVSAWAIASPVAIAAAWMHAFYHALFKGLLFLSIGCVTDAAGSKDVYTIRNAYKTGVVPTVSFFIGALSISAFPPFNGFASKAAISYLHKGSWEYVILSLASIGTVASMFKLSRIFWPIKSKEKIETFTDNPIRITGFWLKFSLLFFSIACLMTGLFAPQIGALAGSLVGSQQNPVSGKLYTFNSLQGTILLFVQGIALYLMVTSPLGKRITHSIEARRPSFAGLLFAFALGLGMLGGLVLLRH</sequence>
<feature type="transmembrane region" description="Helical" evidence="8">
    <location>
        <begin position="504"/>
        <end position="524"/>
    </location>
</feature>
<feature type="domain" description="NADH:quinone oxidoreductase/Mrp antiporter transmembrane" evidence="9">
    <location>
        <begin position="130"/>
        <end position="427"/>
    </location>
</feature>
<organism evidence="10">
    <name type="scientific">Gracilinema caldarium</name>
    <dbReference type="NCBI Taxonomy" id="215591"/>
    <lineage>
        <taxon>Bacteria</taxon>
        <taxon>Pseudomonadati</taxon>
        <taxon>Spirochaetota</taxon>
        <taxon>Spirochaetia</taxon>
        <taxon>Spirochaetales</taxon>
        <taxon>Breznakiellaceae</taxon>
        <taxon>Gracilinema</taxon>
    </lineage>
</organism>
<evidence type="ECO:0000256" key="3">
    <source>
        <dbReference type="ARBA" id="ARBA00022475"/>
    </source>
</evidence>
<comment type="caution">
    <text evidence="10">The sequence shown here is derived from an EMBL/GenBank/DDBJ whole genome shotgun (WGS) entry which is preliminary data.</text>
</comment>
<evidence type="ECO:0000256" key="6">
    <source>
        <dbReference type="ARBA" id="ARBA00023136"/>
    </source>
</evidence>
<evidence type="ECO:0000259" key="9">
    <source>
        <dbReference type="Pfam" id="PF00361"/>
    </source>
</evidence>
<evidence type="ECO:0000256" key="8">
    <source>
        <dbReference type="SAM" id="Phobius"/>
    </source>
</evidence>
<feature type="transmembrane region" description="Helical" evidence="8">
    <location>
        <begin position="77"/>
        <end position="101"/>
    </location>
</feature>
<evidence type="ECO:0000256" key="2">
    <source>
        <dbReference type="ARBA" id="ARBA00005346"/>
    </source>
</evidence>
<dbReference type="InterPro" id="IPR001750">
    <property type="entry name" value="ND/Mrp_TM"/>
</dbReference>
<feature type="transmembrane region" description="Helical" evidence="8">
    <location>
        <begin position="165"/>
        <end position="188"/>
    </location>
</feature>
<dbReference type="GO" id="GO:0005886">
    <property type="term" value="C:plasma membrane"/>
    <property type="evidence" value="ECO:0007669"/>
    <property type="project" value="UniProtKB-SubCell"/>
</dbReference>
<accession>A0A7C3IJY5</accession>
<evidence type="ECO:0000313" key="10">
    <source>
        <dbReference type="EMBL" id="HFH29847.1"/>
    </source>
</evidence>
<feature type="transmembrane region" description="Helical" evidence="8">
    <location>
        <begin position="376"/>
        <end position="396"/>
    </location>
</feature>
<comment type="subcellular location">
    <subcellularLocation>
        <location evidence="1">Cell membrane</location>
        <topology evidence="1">Multi-pass membrane protein</topology>
    </subcellularLocation>
    <subcellularLocation>
        <location evidence="7">Membrane</location>
        <topology evidence="7">Multi-pass membrane protein</topology>
    </subcellularLocation>
</comment>
<dbReference type="PANTHER" id="PTHR42703">
    <property type="entry name" value="NADH DEHYDROGENASE"/>
    <property type="match status" value="1"/>
</dbReference>
<dbReference type="EMBL" id="DSVL01000310">
    <property type="protein sequence ID" value="HFH29847.1"/>
    <property type="molecule type" value="Genomic_DNA"/>
</dbReference>
<feature type="transmembrane region" description="Helical" evidence="8">
    <location>
        <begin position="545"/>
        <end position="565"/>
    </location>
</feature>
<dbReference type="AlphaFoldDB" id="A0A7C3IJY5"/>
<dbReference type="InterPro" id="IPR050586">
    <property type="entry name" value="CPA3_Na-H_Antiporter_D"/>
</dbReference>
<keyword evidence="4 7" id="KW-0812">Transmembrane</keyword>
<evidence type="ECO:0000256" key="1">
    <source>
        <dbReference type="ARBA" id="ARBA00004651"/>
    </source>
</evidence>
<feature type="transmembrane region" description="Helical" evidence="8">
    <location>
        <begin position="461"/>
        <end position="484"/>
    </location>
</feature>
<feature type="transmembrane region" description="Helical" evidence="8">
    <location>
        <begin position="134"/>
        <end position="153"/>
    </location>
</feature>
<feature type="transmembrane region" description="Helical" evidence="8">
    <location>
        <begin position="35"/>
        <end position="57"/>
    </location>
</feature>
<feature type="transmembrane region" description="Helical" evidence="8">
    <location>
        <begin position="6"/>
        <end position="23"/>
    </location>
</feature>
<proteinExistence type="inferred from homology"/>
<feature type="transmembrane region" description="Helical" evidence="8">
    <location>
        <begin position="208"/>
        <end position="234"/>
    </location>
</feature>
<name>A0A7C3IJY5_9SPIR</name>
<keyword evidence="5 8" id="KW-1133">Transmembrane helix</keyword>
<keyword evidence="3" id="KW-1003">Cell membrane</keyword>
<keyword evidence="6 8" id="KW-0472">Membrane</keyword>
<feature type="transmembrane region" description="Helical" evidence="8">
    <location>
        <begin position="246"/>
        <end position="267"/>
    </location>
</feature>
<dbReference type="PANTHER" id="PTHR42703:SF1">
    <property type="entry name" value="NA(+)_H(+) ANTIPORTER SUBUNIT D1"/>
    <property type="match status" value="1"/>
</dbReference>
<protein>
    <recommendedName>
        <fullName evidence="9">NADH:quinone oxidoreductase/Mrp antiporter transmembrane domain-containing protein</fullName>
    </recommendedName>
</protein>
<feature type="transmembrane region" description="Helical" evidence="8">
    <location>
        <begin position="287"/>
        <end position="305"/>
    </location>
</feature>
<evidence type="ECO:0000256" key="7">
    <source>
        <dbReference type="RuleBase" id="RU000320"/>
    </source>
</evidence>
<evidence type="ECO:0000256" key="5">
    <source>
        <dbReference type="ARBA" id="ARBA00022989"/>
    </source>
</evidence>
<evidence type="ECO:0000256" key="4">
    <source>
        <dbReference type="ARBA" id="ARBA00022692"/>
    </source>
</evidence>